<dbReference type="GO" id="GO:0009098">
    <property type="term" value="P:L-leucine biosynthetic process"/>
    <property type="evidence" value="ECO:0007669"/>
    <property type="project" value="UniProtKB-KW"/>
</dbReference>
<dbReference type="Gene3D" id="3.40.718.10">
    <property type="entry name" value="Isopropylmalate Dehydrogenase"/>
    <property type="match status" value="1"/>
</dbReference>
<dbReference type="GO" id="GO:0003862">
    <property type="term" value="F:3-isopropylmalate dehydrogenase activity"/>
    <property type="evidence" value="ECO:0007669"/>
    <property type="project" value="InterPro"/>
</dbReference>
<evidence type="ECO:0000259" key="9">
    <source>
        <dbReference type="PROSITE" id="PS50878"/>
    </source>
</evidence>
<dbReference type="SUPFAM" id="SSF53659">
    <property type="entry name" value="Isocitrate/Isopropylmalate dehydrogenase-like"/>
    <property type="match status" value="1"/>
</dbReference>
<name>A0A2N9IQM1_FAGSY</name>
<keyword evidence="2" id="KW-0432">Leucine biosynthesis</keyword>
<dbReference type="PANTHER" id="PTHR42979:SF1">
    <property type="entry name" value="3-ISOPROPYLMALATE DEHYDROGENASE"/>
    <property type="match status" value="1"/>
</dbReference>
<keyword evidence="6" id="KW-0560">Oxidoreductase</keyword>
<dbReference type="InterPro" id="IPR043502">
    <property type="entry name" value="DNA/RNA_pol_sf"/>
</dbReference>
<evidence type="ECO:0000256" key="1">
    <source>
        <dbReference type="ARBA" id="ARBA00007769"/>
    </source>
</evidence>
<evidence type="ECO:0000256" key="4">
    <source>
        <dbReference type="ARBA" id="ARBA00022723"/>
    </source>
</evidence>
<dbReference type="AlphaFoldDB" id="A0A2N9IQM1"/>
<keyword evidence="8" id="KW-0100">Branched-chain amino acid biosynthesis</keyword>
<dbReference type="PROSITE" id="PS50878">
    <property type="entry name" value="RT_POL"/>
    <property type="match status" value="1"/>
</dbReference>
<dbReference type="Pfam" id="PF00078">
    <property type="entry name" value="RVT_1"/>
    <property type="match status" value="1"/>
</dbReference>
<keyword evidence="3" id="KW-0028">Amino-acid biosynthesis</keyword>
<keyword evidence="5" id="KW-0460">Magnesium</keyword>
<dbReference type="EMBL" id="OIVN01006160">
    <property type="protein sequence ID" value="SPD26665.1"/>
    <property type="molecule type" value="Genomic_DNA"/>
</dbReference>
<protein>
    <recommendedName>
        <fullName evidence="9">Reverse transcriptase domain-containing protein</fullName>
    </recommendedName>
</protein>
<accession>A0A2N9IQM1</accession>
<dbReference type="InterPro" id="IPR000477">
    <property type="entry name" value="RT_dom"/>
</dbReference>
<evidence type="ECO:0000256" key="3">
    <source>
        <dbReference type="ARBA" id="ARBA00022605"/>
    </source>
</evidence>
<dbReference type="CDD" id="cd01650">
    <property type="entry name" value="RT_nLTR_like"/>
    <property type="match status" value="1"/>
</dbReference>
<keyword evidence="7" id="KW-0520">NAD</keyword>
<reference evidence="10" key="1">
    <citation type="submission" date="2018-02" db="EMBL/GenBank/DDBJ databases">
        <authorList>
            <person name="Cohen D.B."/>
            <person name="Kent A.D."/>
        </authorList>
    </citation>
    <scope>NUCLEOTIDE SEQUENCE</scope>
</reference>
<dbReference type="Pfam" id="PF00180">
    <property type="entry name" value="Iso_dh"/>
    <property type="match status" value="2"/>
</dbReference>
<keyword evidence="4" id="KW-0479">Metal-binding</keyword>
<evidence type="ECO:0000256" key="5">
    <source>
        <dbReference type="ARBA" id="ARBA00022842"/>
    </source>
</evidence>
<sequence>MAASLQLNNASSAFLMRPPNYLASNSVVSKSSGRIRCAATTPSKHYNITLLPGDGIGPEVISIATNVLNLTASLEGIEFKFQEMPVGGAALDLTGVPLPDETLSAAKQSDAVLLGAIGGYKWDKNEKQLKPETGLLQLRAGLQVFANLRPANVLPQDWELEEFNSFMELLYSCHPRQGSLDSLCWKPSSRELVDASTLKKEVAEGVDLMVVRELTGGIYFGKPRGFSINENGQEIGFNTEVYASHEIDRIARVAFETARKRRGKLCSVDKANVLEIIMSQNPTPGCHPYKEKHSLKGLHTPNALSRKRVCSDTRENLTERANLKFTASLQTPSHMKSGSPGMLCKLDIEKAYDHVNWNFLLYMLRRCGFSERWRHWIYTCVSTARFSVLVNGRAHGFFSSSRGLRQGDPLSPLLFIIVMEALSRMLSRAVSGGYISGFSVGNSTGVELSISHSLFADDTLIFCGADSEQAWYLRGVFIWFQAISGLKINLSKSELVPVGPVPNVPELAGIMGCSVASLPLTYLGLPLGASFKMKSIWAEVVERMEKRLAGWKRLYLSKGGRVTLIKSTLSSIPTYYLSLFPIPMSIAHRIEKLQRDFLWGGLEDELKFHLVNWQQVCTPLHNGGLGIRSMATFNKALLGKWLWRYSREPASLWRQVIDSKYGGQGNFWCSNTIRSPHGGMALGFVFGMILGAGTARCEISFQSFII</sequence>
<dbReference type="SMART" id="SM01329">
    <property type="entry name" value="Iso_dh"/>
    <property type="match status" value="1"/>
</dbReference>
<evidence type="ECO:0000313" key="10">
    <source>
        <dbReference type="EMBL" id="SPD26665.1"/>
    </source>
</evidence>
<dbReference type="InterPro" id="IPR024084">
    <property type="entry name" value="IsoPropMal-DH-like_dom"/>
</dbReference>
<feature type="domain" description="Reverse transcriptase" evidence="9">
    <location>
        <begin position="275"/>
        <end position="527"/>
    </location>
</feature>
<proteinExistence type="inferred from homology"/>
<evidence type="ECO:0000256" key="2">
    <source>
        <dbReference type="ARBA" id="ARBA00022430"/>
    </source>
</evidence>
<gene>
    <name evidence="10" type="ORF">FSB_LOCUS54547</name>
</gene>
<dbReference type="PANTHER" id="PTHR42979">
    <property type="entry name" value="3-ISOPROPYLMALATE DEHYDROGENASE"/>
    <property type="match status" value="1"/>
</dbReference>
<dbReference type="SUPFAM" id="SSF56672">
    <property type="entry name" value="DNA/RNA polymerases"/>
    <property type="match status" value="1"/>
</dbReference>
<organism evidence="10">
    <name type="scientific">Fagus sylvatica</name>
    <name type="common">Beechnut</name>
    <dbReference type="NCBI Taxonomy" id="28930"/>
    <lineage>
        <taxon>Eukaryota</taxon>
        <taxon>Viridiplantae</taxon>
        <taxon>Streptophyta</taxon>
        <taxon>Embryophyta</taxon>
        <taxon>Tracheophyta</taxon>
        <taxon>Spermatophyta</taxon>
        <taxon>Magnoliopsida</taxon>
        <taxon>eudicotyledons</taxon>
        <taxon>Gunneridae</taxon>
        <taxon>Pentapetalae</taxon>
        <taxon>rosids</taxon>
        <taxon>fabids</taxon>
        <taxon>Fagales</taxon>
        <taxon>Fagaceae</taxon>
        <taxon>Fagus</taxon>
    </lineage>
</organism>
<evidence type="ECO:0000256" key="7">
    <source>
        <dbReference type="ARBA" id="ARBA00023027"/>
    </source>
</evidence>
<evidence type="ECO:0000256" key="8">
    <source>
        <dbReference type="ARBA" id="ARBA00023304"/>
    </source>
</evidence>
<evidence type="ECO:0000256" key="6">
    <source>
        <dbReference type="ARBA" id="ARBA00023002"/>
    </source>
</evidence>
<comment type="similarity">
    <text evidence="1">Belongs to the isocitrate and isopropylmalate dehydrogenases family.</text>
</comment>
<dbReference type="GO" id="GO:0046872">
    <property type="term" value="F:metal ion binding"/>
    <property type="evidence" value="ECO:0007669"/>
    <property type="project" value="UniProtKB-KW"/>
</dbReference>
<dbReference type="InterPro" id="IPR004429">
    <property type="entry name" value="Isopropylmalate_DH"/>
</dbReference>